<organism evidence="2 3">
    <name type="scientific">Moraxella porci DSM 25326</name>
    <dbReference type="NCBI Taxonomy" id="573983"/>
    <lineage>
        <taxon>Bacteria</taxon>
        <taxon>Pseudomonadati</taxon>
        <taxon>Pseudomonadota</taxon>
        <taxon>Gammaproteobacteria</taxon>
        <taxon>Moraxellales</taxon>
        <taxon>Moraxellaceae</taxon>
        <taxon>Moraxella</taxon>
    </lineage>
</organism>
<dbReference type="AlphaFoldDB" id="A0A1T0CWN0"/>
<sequence>MKCKVISLQSKPERRAHITQEFGKQGIDFEFFDAITPDQVTRLAKQHGLALDGAFLTEGEKACFMSHVCLWQQMIDENLSYLAVFEDDVYLGENAHLFFGDDGWLKDNDLDFVKTETFLQERKLENDAIILMDNRQAARLKEQHLGTAGYIIGLKAATSLIKYAQSLPSQEISAIDQLMFNHYLDVLDGLPIYQIYPALCAQEFILFPNQNSMPSSIEIARKQSKQNKPKRSLSEKIKGELSNAVRKSFGKFYRIKIDFR</sequence>
<feature type="domain" description="Glycosyl transferase family 25" evidence="1">
    <location>
        <begin position="5"/>
        <end position="179"/>
    </location>
</feature>
<dbReference type="CDD" id="cd06532">
    <property type="entry name" value="Glyco_transf_25"/>
    <property type="match status" value="1"/>
</dbReference>
<name>A0A1T0CWN0_9GAMM</name>
<comment type="caution">
    <text evidence="2">The sequence shown here is derived from an EMBL/GenBank/DDBJ whole genome shotgun (WGS) entry which is preliminary data.</text>
</comment>
<dbReference type="Pfam" id="PF01755">
    <property type="entry name" value="Glyco_transf_25"/>
    <property type="match status" value="1"/>
</dbReference>
<dbReference type="InterPro" id="IPR002654">
    <property type="entry name" value="Glyco_trans_25"/>
</dbReference>
<reference evidence="2 3" key="1">
    <citation type="submission" date="2017-02" db="EMBL/GenBank/DDBJ databases">
        <title>Draft genome sequence of Moraxella porci CCUG 54912T type strain.</title>
        <authorList>
            <person name="Salva-Serra F."/>
            <person name="Engstrom-Jakobsson H."/>
            <person name="Thorell K."/>
            <person name="Jaen-Luchoro D."/>
            <person name="Gonzales-Siles L."/>
            <person name="Karlsson R."/>
            <person name="Yazdan S."/>
            <person name="Boulund F."/>
            <person name="Johnning A."/>
            <person name="Engstrand L."/>
            <person name="Kristiansson E."/>
            <person name="Moore E."/>
        </authorList>
    </citation>
    <scope>NUCLEOTIDE SEQUENCE [LARGE SCALE GENOMIC DNA]</scope>
    <source>
        <strain evidence="2 3">CCUG 54912</strain>
    </source>
</reference>
<gene>
    <name evidence="2" type="ORF">B0681_01860</name>
</gene>
<dbReference type="EMBL" id="MUYV01000001">
    <property type="protein sequence ID" value="OOS26639.1"/>
    <property type="molecule type" value="Genomic_DNA"/>
</dbReference>
<accession>A0A1T0CWN0</accession>
<keyword evidence="3" id="KW-1185">Reference proteome</keyword>
<evidence type="ECO:0000259" key="1">
    <source>
        <dbReference type="Pfam" id="PF01755"/>
    </source>
</evidence>
<proteinExistence type="predicted"/>
<protein>
    <recommendedName>
        <fullName evidence="1">Glycosyl transferase family 25 domain-containing protein</fullName>
    </recommendedName>
</protein>
<evidence type="ECO:0000313" key="2">
    <source>
        <dbReference type="EMBL" id="OOS26639.1"/>
    </source>
</evidence>
<dbReference type="STRING" id="573983.B0681_01860"/>
<dbReference type="Proteomes" id="UP000190683">
    <property type="component" value="Unassembled WGS sequence"/>
</dbReference>
<evidence type="ECO:0000313" key="3">
    <source>
        <dbReference type="Proteomes" id="UP000190683"/>
    </source>
</evidence>